<organism evidence="7 8">
    <name type="scientific">Thioclava indica</name>
    <dbReference type="NCBI Taxonomy" id="1353528"/>
    <lineage>
        <taxon>Bacteria</taxon>
        <taxon>Pseudomonadati</taxon>
        <taxon>Pseudomonadota</taxon>
        <taxon>Alphaproteobacteria</taxon>
        <taxon>Rhodobacterales</taxon>
        <taxon>Paracoccaceae</taxon>
        <taxon>Thioclava</taxon>
    </lineage>
</organism>
<reference evidence="7 8" key="1">
    <citation type="journal article" date="2015" name="Antonie Van Leeuwenhoek">
        <title>Thioclava indica sp. nov., isolated from surface seawater of the Indian Ocean.</title>
        <authorList>
            <person name="Liu Y."/>
            <person name="Lai Q."/>
            <person name="Du J."/>
            <person name="Xu H."/>
            <person name="Jiang L."/>
            <person name="Shao Z."/>
        </authorList>
    </citation>
    <scope>NUCLEOTIDE SEQUENCE [LARGE SCALE GENOMIC DNA]</scope>
    <source>
        <strain evidence="7 8">DT23-4</strain>
    </source>
</reference>
<feature type="transmembrane region" description="Helical" evidence="5">
    <location>
        <begin position="197"/>
        <end position="217"/>
    </location>
</feature>
<name>A0A074JVZ6_9RHOB</name>
<dbReference type="InterPro" id="IPR006694">
    <property type="entry name" value="Fatty_acid_hydroxylase"/>
</dbReference>
<evidence type="ECO:0000256" key="2">
    <source>
        <dbReference type="ARBA" id="ARBA00022692"/>
    </source>
</evidence>
<dbReference type="eggNOG" id="COG3000">
    <property type="taxonomic scope" value="Bacteria"/>
</dbReference>
<evidence type="ECO:0000256" key="4">
    <source>
        <dbReference type="ARBA" id="ARBA00023136"/>
    </source>
</evidence>
<keyword evidence="8" id="KW-1185">Reference proteome</keyword>
<dbReference type="Proteomes" id="UP000027471">
    <property type="component" value="Unassembled WGS sequence"/>
</dbReference>
<dbReference type="GO" id="GO:0005506">
    <property type="term" value="F:iron ion binding"/>
    <property type="evidence" value="ECO:0007669"/>
    <property type="project" value="InterPro"/>
</dbReference>
<feature type="transmembrane region" description="Helical" evidence="5">
    <location>
        <begin position="25"/>
        <end position="45"/>
    </location>
</feature>
<evidence type="ECO:0000256" key="5">
    <source>
        <dbReference type="SAM" id="Phobius"/>
    </source>
</evidence>
<evidence type="ECO:0000259" key="6">
    <source>
        <dbReference type="Pfam" id="PF04116"/>
    </source>
</evidence>
<feature type="transmembrane region" description="Helical" evidence="5">
    <location>
        <begin position="170"/>
        <end position="191"/>
    </location>
</feature>
<comment type="caution">
    <text evidence="7">The sequence shown here is derived from an EMBL/GenBank/DDBJ whole genome shotgun (WGS) entry which is preliminary data.</text>
</comment>
<dbReference type="AlphaFoldDB" id="A0A074JVZ6"/>
<dbReference type="Pfam" id="PF04116">
    <property type="entry name" value="FA_hydroxylase"/>
    <property type="match status" value="1"/>
</dbReference>
<dbReference type="EMBL" id="AUNB01000064">
    <property type="protein sequence ID" value="KEO53522.1"/>
    <property type="molecule type" value="Genomic_DNA"/>
</dbReference>
<feature type="domain" description="Fatty acid hydroxylase" evidence="6">
    <location>
        <begin position="120"/>
        <end position="266"/>
    </location>
</feature>
<evidence type="ECO:0000313" key="8">
    <source>
        <dbReference type="Proteomes" id="UP000027471"/>
    </source>
</evidence>
<keyword evidence="2 5" id="KW-0812">Transmembrane</keyword>
<evidence type="ECO:0000256" key="3">
    <source>
        <dbReference type="ARBA" id="ARBA00022989"/>
    </source>
</evidence>
<feature type="transmembrane region" description="Helical" evidence="5">
    <location>
        <begin position="66"/>
        <end position="94"/>
    </location>
</feature>
<keyword evidence="4 5" id="KW-0472">Membrane</keyword>
<feature type="transmembrane region" description="Helical" evidence="5">
    <location>
        <begin position="114"/>
        <end position="133"/>
    </location>
</feature>
<dbReference type="OrthoDB" id="9770329at2"/>
<gene>
    <name evidence="7" type="ORF">DT23_18375</name>
</gene>
<evidence type="ECO:0000256" key="1">
    <source>
        <dbReference type="ARBA" id="ARBA00004370"/>
    </source>
</evidence>
<keyword evidence="3 5" id="KW-1133">Transmembrane helix</keyword>
<dbReference type="STRING" id="1353528.DT23_18375"/>
<dbReference type="GO" id="GO:0016020">
    <property type="term" value="C:membrane"/>
    <property type="evidence" value="ECO:0007669"/>
    <property type="project" value="UniProtKB-SubCell"/>
</dbReference>
<protein>
    <recommendedName>
        <fullName evidence="6">Fatty acid hydroxylase domain-containing protein</fullName>
    </recommendedName>
</protein>
<accession>A0A074JVZ6</accession>
<dbReference type="RefSeq" id="WP_051697358.1">
    <property type="nucleotide sequence ID" value="NZ_AUNB01000064.1"/>
</dbReference>
<dbReference type="InterPro" id="IPR050307">
    <property type="entry name" value="Sterol_Desaturase_Related"/>
</dbReference>
<dbReference type="GO" id="GO:0008610">
    <property type="term" value="P:lipid biosynthetic process"/>
    <property type="evidence" value="ECO:0007669"/>
    <property type="project" value="InterPro"/>
</dbReference>
<proteinExistence type="predicted"/>
<dbReference type="PANTHER" id="PTHR11863">
    <property type="entry name" value="STEROL DESATURASE"/>
    <property type="match status" value="1"/>
</dbReference>
<sequence>MERALNAMPAVPLPFDGLFSGTERIFWLYLLTSAAIALVLMLTAGSWPTRARLRAYWLSPDSRLDALYFLVAWGLRTALIVPLVLSVQSVAVWVMHGLNAFYDPPFLAWRYRSIVLAYTVALFLLSDLSRYWLHRLMHRSCWLWPFHRVHHAAEVLTPLLVYRIHPFESLLFALRHAVVAGAVTGVFIFLFGARLDLYTIFGENLFIVALFAFTANLRHSHVRLSYGRWLEHILVSPAQHQIHHDRRYLQSNFGSCLAVWDWMFGTLRLPAQTQGAPDFGIGPRGVRYSSVAALLMEPLRDIKQMLRRI</sequence>
<evidence type="ECO:0000313" key="7">
    <source>
        <dbReference type="EMBL" id="KEO53522.1"/>
    </source>
</evidence>
<dbReference type="GO" id="GO:0016491">
    <property type="term" value="F:oxidoreductase activity"/>
    <property type="evidence" value="ECO:0007669"/>
    <property type="project" value="InterPro"/>
</dbReference>
<comment type="subcellular location">
    <subcellularLocation>
        <location evidence="1">Membrane</location>
    </subcellularLocation>
</comment>